<dbReference type="AlphaFoldDB" id="A0A7V0Z5A4"/>
<proteinExistence type="predicted"/>
<gene>
    <name evidence="1" type="ORF">ENP86_04970</name>
</gene>
<dbReference type="EMBL" id="DSKY01000014">
    <property type="protein sequence ID" value="HDY58888.1"/>
    <property type="molecule type" value="Genomic_DNA"/>
</dbReference>
<organism evidence="1">
    <name type="scientific">candidate division WOR-3 bacterium</name>
    <dbReference type="NCBI Taxonomy" id="2052148"/>
    <lineage>
        <taxon>Bacteria</taxon>
        <taxon>Bacteria division WOR-3</taxon>
    </lineage>
</organism>
<comment type="caution">
    <text evidence="1">The sequence shown here is derived from an EMBL/GenBank/DDBJ whole genome shotgun (WGS) entry which is preliminary data.</text>
</comment>
<accession>A0A7V0Z5A4</accession>
<sequence length="124" mass="13397">MQFGQGITNLTLGLANHQAMPDVVETVGDQIAGKGGVVAVKIGSLVLDILTPDGSEITNEQGVKILLKAISSGATFEDLNELAEELGLEIKPHFADYHNNEAIEPSRNPLEELHKKFGMEEPYE</sequence>
<evidence type="ECO:0000313" key="1">
    <source>
        <dbReference type="EMBL" id="HDY58888.1"/>
    </source>
</evidence>
<protein>
    <submittedName>
        <fullName evidence="1">Uncharacterized protein</fullName>
    </submittedName>
</protein>
<reference evidence="1" key="1">
    <citation type="journal article" date="2020" name="mSystems">
        <title>Genome- and Community-Level Interaction Insights into Carbon Utilization and Element Cycling Functions of Hydrothermarchaeota in Hydrothermal Sediment.</title>
        <authorList>
            <person name="Zhou Z."/>
            <person name="Liu Y."/>
            <person name="Xu W."/>
            <person name="Pan J."/>
            <person name="Luo Z.H."/>
            <person name="Li M."/>
        </authorList>
    </citation>
    <scope>NUCLEOTIDE SEQUENCE [LARGE SCALE GENOMIC DNA]</scope>
    <source>
        <strain evidence="1">SpSt-258</strain>
    </source>
</reference>
<name>A0A7V0Z5A4_UNCW3</name>